<dbReference type="PROSITE" id="PS51257">
    <property type="entry name" value="PROKAR_LIPOPROTEIN"/>
    <property type="match status" value="1"/>
</dbReference>
<dbReference type="KEGG" id="xba:C7S18_21535"/>
<name>A0A2P1PXM5_9GAMM</name>
<organism evidence="2 3">
    <name type="scientific">Ahniella affigens</name>
    <dbReference type="NCBI Taxonomy" id="2021234"/>
    <lineage>
        <taxon>Bacteria</taxon>
        <taxon>Pseudomonadati</taxon>
        <taxon>Pseudomonadota</taxon>
        <taxon>Gammaproteobacteria</taxon>
        <taxon>Lysobacterales</taxon>
        <taxon>Rhodanobacteraceae</taxon>
        <taxon>Ahniella</taxon>
    </lineage>
</organism>
<keyword evidence="1" id="KW-0732">Signal</keyword>
<dbReference type="Proteomes" id="UP000241074">
    <property type="component" value="Chromosome"/>
</dbReference>
<feature type="signal peptide" evidence="1">
    <location>
        <begin position="1"/>
        <end position="18"/>
    </location>
</feature>
<evidence type="ECO:0000313" key="2">
    <source>
        <dbReference type="EMBL" id="AVP99597.1"/>
    </source>
</evidence>
<reference evidence="2 3" key="1">
    <citation type="submission" date="2018-03" db="EMBL/GenBank/DDBJ databases">
        <title>Ahniella affigens gen. nov., sp. nov., a gammaproteobacterium isolated from sandy soil near a stream.</title>
        <authorList>
            <person name="Ko Y."/>
            <person name="Kim J.-H."/>
        </authorList>
    </citation>
    <scope>NUCLEOTIDE SEQUENCE [LARGE SCALE GENOMIC DNA]</scope>
    <source>
        <strain evidence="2 3">D13</strain>
    </source>
</reference>
<dbReference type="AlphaFoldDB" id="A0A2P1PXM5"/>
<reference evidence="2 3" key="2">
    <citation type="submission" date="2018-03" db="EMBL/GenBank/DDBJ databases">
        <authorList>
            <person name="Keele B.F."/>
        </authorList>
    </citation>
    <scope>NUCLEOTIDE SEQUENCE [LARGE SCALE GENOMIC DNA]</scope>
    <source>
        <strain evidence="2 3">D13</strain>
    </source>
</reference>
<dbReference type="RefSeq" id="WP_106893514.1">
    <property type="nucleotide sequence ID" value="NZ_CP027860.1"/>
</dbReference>
<sequence length="263" mass="28894">MRIFCVLFCLLWTSCSLANELVTNDTIKQMVELGLNEEIILAKIDAGPSRFDTSTTALADLQKAKIPNPIIAAMISAGSKPAGPAASTAPAHPLATLMGAGGTNAGSESQFYVGPDDNLQRITPTKVVKEISRRKAWIPYYGAFAQPELFIFIDGAVSKNAVESHELQFRTSLDPLNIRLVNLGLHKKRQDRFIVFQGSYSDREIQFNTEQDETGLYVLTFNEPLKPGQYAFLYNPGSASGSFWNMFYDQAGTSFAFDFAIDG</sequence>
<dbReference type="OrthoDB" id="7059150at2"/>
<proteinExistence type="predicted"/>
<protein>
    <submittedName>
        <fullName evidence="2">Uncharacterized protein</fullName>
    </submittedName>
</protein>
<evidence type="ECO:0000313" key="3">
    <source>
        <dbReference type="Proteomes" id="UP000241074"/>
    </source>
</evidence>
<evidence type="ECO:0000256" key="1">
    <source>
        <dbReference type="SAM" id="SignalP"/>
    </source>
</evidence>
<gene>
    <name evidence="2" type="ORF">C7S18_21535</name>
</gene>
<keyword evidence="3" id="KW-1185">Reference proteome</keyword>
<feature type="chain" id="PRO_5015106269" evidence="1">
    <location>
        <begin position="19"/>
        <end position="263"/>
    </location>
</feature>
<dbReference type="EMBL" id="CP027860">
    <property type="protein sequence ID" value="AVP99597.1"/>
    <property type="molecule type" value="Genomic_DNA"/>
</dbReference>
<accession>A0A2P1PXM5</accession>